<evidence type="ECO:0000256" key="6">
    <source>
        <dbReference type="ARBA" id="ARBA00022989"/>
    </source>
</evidence>
<dbReference type="SMART" id="SM01079">
    <property type="entry name" value="CHASE"/>
    <property type="match status" value="1"/>
</dbReference>
<dbReference type="PANTHER" id="PTHR43547">
    <property type="entry name" value="TWO-COMPONENT HISTIDINE KINASE"/>
    <property type="match status" value="1"/>
</dbReference>
<dbReference type="InterPro" id="IPR036890">
    <property type="entry name" value="HATPase_C_sf"/>
</dbReference>
<feature type="transmembrane region" description="Helical" evidence="9">
    <location>
        <begin position="34"/>
        <end position="53"/>
    </location>
</feature>
<gene>
    <name evidence="13" type="ORF">SVA_3253</name>
</gene>
<dbReference type="GO" id="GO:0016020">
    <property type="term" value="C:membrane"/>
    <property type="evidence" value="ECO:0007669"/>
    <property type="project" value="UniProtKB-SubCell"/>
</dbReference>
<evidence type="ECO:0000256" key="9">
    <source>
        <dbReference type="SAM" id="Phobius"/>
    </source>
</evidence>
<evidence type="ECO:0000256" key="7">
    <source>
        <dbReference type="ARBA" id="ARBA00023136"/>
    </source>
</evidence>
<evidence type="ECO:0000256" key="1">
    <source>
        <dbReference type="ARBA" id="ARBA00000085"/>
    </source>
</evidence>
<dbReference type="PANTHER" id="PTHR43547:SF2">
    <property type="entry name" value="HYBRID SIGNAL TRANSDUCTION HISTIDINE KINASE C"/>
    <property type="match status" value="1"/>
</dbReference>
<dbReference type="InterPro" id="IPR005467">
    <property type="entry name" value="His_kinase_dom"/>
</dbReference>
<feature type="modified residue" description="4-aspartylphosphate" evidence="8">
    <location>
        <position position="690"/>
    </location>
</feature>
<accession>A0A1B4VCV2</accession>
<evidence type="ECO:0000256" key="4">
    <source>
        <dbReference type="ARBA" id="ARBA00022553"/>
    </source>
</evidence>
<dbReference type="SUPFAM" id="SSF52172">
    <property type="entry name" value="CheY-like"/>
    <property type="match status" value="1"/>
</dbReference>
<dbReference type="CDD" id="cd00075">
    <property type="entry name" value="HATPase"/>
    <property type="match status" value="1"/>
</dbReference>
<keyword evidence="5 9" id="KW-0812">Transmembrane</keyword>
<dbReference type="PROSITE" id="PS50839">
    <property type="entry name" value="CHASE"/>
    <property type="match status" value="1"/>
</dbReference>
<dbReference type="CDD" id="cd00082">
    <property type="entry name" value="HisKA"/>
    <property type="match status" value="1"/>
</dbReference>
<evidence type="ECO:0000256" key="5">
    <source>
        <dbReference type="ARBA" id="ARBA00022692"/>
    </source>
</evidence>
<proteinExistence type="predicted"/>
<dbReference type="InterPro" id="IPR036097">
    <property type="entry name" value="HisK_dim/P_sf"/>
</dbReference>
<dbReference type="Gene3D" id="3.40.50.2300">
    <property type="match status" value="1"/>
</dbReference>
<dbReference type="PROSITE" id="PS50109">
    <property type="entry name" value="HIS_KIN"/>
    <property type="match status" value="1"/>
</dbReference>
<dbReference type="SMART" id="SM00388">
    <property type="entry name" value="HisKA"/>
    <property type="match status" value="1"/>
</dbReference>
<feature type="domain" description="Histidine kinase" evidence="10">
    <location>
        <begin position="403"/>
        <end position="619"/>
    </location>
</feature>
<dbReference type="EC" id="2.7.13.3" evidence="3"/>
<evidence type="ECO:0000313" key="14">
    <source>
        <dbReference type="Proteomes" id="UP000218899"/>
    </source>
</evidence>
<dbReference type="InterPro" id="IPR011006">
    <property type="entry name" value="CheY-like_superfamily"/>
</dbReference>
<comment type="catalytic activity">
    <reaction evidence="1">
        <text>ATP + protein L-histidine = ADP + protein N-phospho-L-histidine.</text>
        <dbReference type="EC" id="2.7.13.3"/>
    </reaction>
</comment>
<dbReference type="EMBL" id="AP014936">
    <property type="protein sequence ID" value="BAU49801.1"/>
    <property type="molecule type" value="Genomic_DNA"/>
</dbReference>
<evidence type="ECO:0000256" key="8">
    <source>
        <dbReference type="PROSITE-ProRule" id="PRU00169"/>
    </source>
</evidence>
<dbReference type="AlphaFoldDB" id="A0A1B4VCV2"/>
<organism evidence="13 14">
    <name type="scientific">Sulfurifustis variabilis</name>
    <dbReference type="NCBI Taxonomy" id="1675686"/>
    <lineage>
        <taxon>Bacteria</taxon>
        <taxon>Pseudomonadati</taxon>
        <taxon>Pseudomonadota</taxon>
        <taxon>Gammaproteobacteria</taxon>
        <taxon>Acidiferrobacterales</taxon>
        <taxon>Acidiferrobacteraceae</taxon>
        <taxon>Sulfurifustis</taxon>
    </lineage>
</organism>
<comment type="subcellular location">
    <subcellularLocation>
        <location evidence="2">Membrane</location>
    </subcellularLocation>
</comment>
<dbReference type="SMART" id="SM00387">
    <property type="entry name" value="HATPase_c"/>
    <property type="match status" value="1"/>
</dbReference>
<dbReference type="Pfam" id="PF00072">
    <property type="entry name" value="Response_reg"/>
    <property type="match status" value="1"/>
</dbReference>
<dbReference type="SUPFAM" id="SSF55874">
    <property type="entry name" value="ATPase domain of HSP90 chaperone/DNA topoisomerase II/histidine kinase"/>
    <property type="match status" value="1"/>
</dbReference>
<name>A0A1B4VCV2_9GAMM</name>
<feature type="domain" description="CHASE" evidence="12">
    <location>
        <begin position="97"/>
        <end position="301"/>
    </location>
</feature>
<dbReference type="InterPro" id="IPR001789">
    <property type="entry name" value="Sig_transdc_resp-reg_receiver"/>
</dbReference>
<dbReference type="SMART" id="SM00448">
    <property type="entry name" value="REC"/>
    <property type="match status" value="1"/>
</dbReference>
<dbReference type="InterPro" id="IPR004358">
    <property type="entry name" value="Sig_transdc_His_kin-like_C"/>
</dbReference>
<evidence type="ECO:0000256" key="3">
    <source>
        <dbReference type="ARBA" id="ARBA00012438"/>
    </source>
</evidence>
<evidence type="ECO:0000313" key="13">
    <source>
        <dbReference type="EMBL" id="BAU49801.1"/>
    </source>
</evidence>
<dbReference type="Gene3D" id="3.30.450.350">
    <property type="entry name" value="CHASE domain"/>
    <property type="match status" value="1"/>
</dbReference>
<reference evidence="13 14" key="1">
    <citation type="submission" date="2015-08" db="EMBL/GenBank/DDBJ databases">
        <title>Complete genome sequence of Sulfurifustis variabilis.</title>
        <authorList>
            <person name="Miura A."/>
            <person name="Kojima H."/>
            <person name="Fukui M."/>
        </authorList>
    </citation>
    <scope>NUCLEOTIDE SEQUENCE [LARGE SCALE GENOMIC DNA]</scope>
    <source>
        <strain evidence="14">skN76</strain>
    </source>
</reference>
<keyword evidence="7 9" id="KW-0472">Membrane</keyword>
<dbReference type="InterPro" id="IPR006189">
    <property type="entry name" value="CHASE_dom"/>
</dbReference>
<dbReference type="SUPFAM" id="SSF47384">
    <property type="entry name" value="Homodimeric domain of signal transducing histidine kinase"/>
    <property type="match status" value="1"/>
</dbReference>
<evidence type="ECO:0000259" key="11">
    <source>
        <dbReference type="PROSITE" id="PS50110"/>
    </source>
</evidence>
<dbReference type="Pfam" id="PF00512">
    <property type="entry name" value="HisKA"/>
    <property type="match status" value="1"/>
</dbReference>
<dbReference type="Proteomes" id="UP000218899">
    <property type="component" value="Chromosome"/>
</dbReference>
<dbReference type="Pfam" id="PF02518">
    <property type="entry name" value="HATPase_c"/>
    <property type="match status" value="1"/>
</dbReference>
<dbReference type="KEGG" id="sva:SVA_3253"/>
<feature type="domain" description="Response regulatory" evidence="11">
    <location>
        <begin position="641"/>
        <end position="756"/>
    </location>
</feature>
<protein>
    <recommendedName>
        <fullName evidence="3">histidine kinase</fullName>
        <ecNumber evidence="3">2.7.13.3</ecNumber>
    </recommendedName>
</protein>
<dbReference type="CDD" id="cd17580">
    <property type="entry name" value="REC_2_DhkD-like"/>
    <property type="match status" value="1"/>
</dbReference>
<evidence type="ECO:0000259" key="12">
    <source>
        <dbReference type="PROSITE" id="PS50839"/>
    </source>
</evidence>
<evidence type="ECO:0000256" key="2">
    <source>
        <dbReference type="ARBA" id="ARBA00004370"/>
    </source>
</evidence>
<dbReference type="Pfam" id="PF03924">
    <property type="entry name" value="CHASE"/>
    <property type="match status" value="1"/>
</dbReference>
<keyword evidence="6 9" id="KW-1133">Transmembrane helix</keyword>
<dbReference type="InterPro" id="IPR042240">
    <property type="entry name" value="CHASE_sf"/>
</dbReference>
<dbReference type="Gene3D" id="1.10.287.130">
    <property type="match status" value="1"/>
</dbReference>
<dbReference type="InterPro" id="IPR003594">
    <property type="entry name" value="HATPase_dom"/>
</dbReference>
<dbReference type="OrthoDB" id="9808408at2"/>
<dbReference type="GO" id="GO:0000155">
    <property type="term" value="F:phosphorelay sensor kinase activity"/>
    <property type="evidence" value="ECO:0007669"/>
    <property type="project" value="InterPro"/>
</dbReference>
<keyword evidence="14" id="KW-1185">Reference proteome</keyword>
<dbReference type="PRINTS" id="PR00344">
    <property type="entry name" value="BCTRLSENSOR"/>
</dbReference>
<dbReference type="RefSeq" id="WP_096462158.1">
    <property type="nucleotide sequence ID" value="NZ_AP014936.1"/>
</dbReference>
<dbReference type="PROSITE" id="PS50110">
    <property type="entry name" value="RESPONSE_REGULATORY"/>
    <property type="match status" value="1"/>
</dbReference>
<dbReference type="InterPro" id="IPR003661">
    <property type="entry name" value="HisK_dim/P_dom"/>
</dbReference>
<keyword evidence="4 8" id="KW-0597">Phosphoprotein</keyword>
<sequence>MTRFRTRQGHASAKPRLWARGAHRDRIAGRTYPAVVLAVILGGSLSVLAYRGLELWERDRVDLAFREVVGEVTSEVDHCFQHQLDGARSLAVLHGAALGRVTAAEFTRLAQPLLSGCEALVALHWIPRVSGPERAVFEARARREYPQYGIHVLDDAGRLVPAPSREEYFPVLHDEPPAHAGTQPPVFPLIHGWHLSGFDLASLQRELEAIEQARDTGRPAFAAHQVEDPRRPVFEVLFYPVYRRGVSTEDLASRRRHFVGVVAGVSRWSDLVDAALRKAGDPGLDVSVYETSPAGERELLYFRPGGQAPGVVALARSGLGPAVPTVENVIDTAGHTLSFSFVPVLGYTLRPGWLPSAALGGGLLVTLLVACYLHVQRARRQQSEAVARQLAEADRRKDAFLAMLAHELRNPLAPIGNAVQVLKRQPRLSPATVAWAQALIERQVNQLTRLIDDLLDVGRIARGQLTLQKERVDLTDVVARALETVQHLVESRHQVLSVAPPAEPLLVEGDRARLVQVVGNLLHNAVKYAGDGGRIEVGLGREGADAVVRVRDYGAGIPPEVLPRIFDLSDEQRRSGAGGMGLGLNLAHKLAALHGGRLTAASGGPGEGAKFTVRLPVLEERDAARAAVPVTAAGARPAARRILVVEDERDVAESFRMLLELLGHEVRAVPDGPAALEAARIFVPEVVFIDIGLPGMDGYEVARRLRAQQREPLFLCALTGFGQARDRERARDAGFDEHLTKPASVDALEKLLAALPARPSASGGHAPPHGRRQ</sequence>
<evidence type="ECO:0000259" key="10">
    <source>
        <dbReference type="PROSITE" id="PS50109"/>
    </source>
</evidence>
<dbReference type="Gene3D" id="3.30.565.10">
    <property type="entry name" value="Histidine kinase-like ATPase, C-terminal domain"/>
    <property type="match status" value="1"/>
</dbReference>